<dbReference type="GO" id="GO:0008295">
    <property type="term" value="P:spermidine biosynthetic process"/>
    <property type="evidence" value="ECO:0007669"/>
    <property type="project" value="TreeGrafter"/>
</dbReference>
<organism evidence="2 3">
    <name type="scientific">Cylicocyclus nassatus</name>
    <name type="common">Nematode worm</name>
    <dbReference type="NCBI Taxonomy" id="53992"/>
    <lineage>
        <taxon>Eukaryota</taxon>
        <taxon>Metazoa</taxon>
        <taxon>Ecdysozoa</taxon>
        <taxon>Nematoda</taxon>
        <taxon>Chromadorea</taxon>
        <taxon>Rhabditida</taxon>
        <taxon>Rhabditina</taxon>
        <taxon>Rhabditomorpha</taxon>
        <taxon>Strongyloidea</taxon>
        <taxon>Strongylidae</taxon>
        <taxon>Cylicocyclus</taxon>
    </lineage>
</organism>
<dbReference type="Pfam" id="PF01564">
    <property type="entry name" value="Spermine_synth"/>
    <property type="match status" value="1"/>
</dbReference>
<dbReference type="GO" id="GO:0005829">
    <property type="term" value="C:cytosol"/>
    <property type="evidence" value="ECO:0007669"/>
    <property type="project" value="TreeGrafter"/>
</dbReference>
<evidence type="ECO:0000313" key="2">
    <source>
        <dbReference type="EMBL" id="CAJ0599808.1"/>
    </source>
</evidence>
<sequence>MLWCHLRSVSCVLTIAAVSGLRKSPPCSPTRECGPSYVAGGTRQPCTTKKKTTPPSPLTKFAKLYERTYGRQRVIDGPIRLMDGTRVKVADSPVYDEKGTYFIRYLFTNDIVITSMNLKAPTRLEASQLDSREWDPDHDSLDFTSYTTTMIEEMFTYGVVEISRNAAAKVLSIGLGTGYINSYLYKNYRKMNITVVEIDGVMLNISKKWFGLKLDNRQRVIIADGVEYVKRVARAGKTFDVIHLDACTMDESAPVNCPINIFLAPDVVRSFSALLGPRGILVMNVMTMKSDHIAAAKLVKKAFEKSFKKCIGKYAPFSAPNIVMTCAQFDRPTGLKERYQRWKGYTTGE</sequence>
<evidence type="ECO:0008006" key="4">
    <source>
        <dbReference type="Google" id="ProtNLM"/>
    </source>
</evidence>
<reference evidence="2" key="1">
    <citation type="submission" date="2023-07" db="EMBL/GenBank/DDBJ databases">
        <authorList>
            <consortium name="CYATHOMIX"/>
        </authorList>
    </citation>
    <scope>NUCLEOTIDE SEQUENCE</scope>
    <source>
        <strain evidence="2">N/A</strain>
    </source>
</reference>
<accession>A0AA36M6I9</accession>
<dbReference type="Proteomes" id="UP001176961">
    <property type="component" value="Unassembled WGS sequence"/>
</dbReference>
<dbReference type="Gene3D" id="3.40.50.150">
    <property type="entry name" value="Vaccinia Virus protein VP39"/>
    <property type="match status" value="1"/>
</dbReference>
<comment type="caution">
    <text evidence="2">The sequence shown here is derived from an EMBL/GenBank/DDBJ whole genome shotgun (WGS) entry which is preliminary data.</text>
</comment>
<protein>
    <recommendedName>
        <fullName evidence="4">Spermidine synthase</fullName>
    </recommendedName>
</protein>
<dbReference type="PANTHER" id="PTHR11558">
    <property type="entry name" value="SPERMIDINE/SPERMINE SYNTHASE"/>
    <property type="match status" value="1"/>
</dbReference>
<evidence type="ECO:0000313" key="3">
    <source>
        <dbReference type="Proteomes" id="UP001176961"/>
    </source>
</evidence>
<feature type="signal peptide" evidence="1">
    <location>
        <begin position="1"/>
        <end position="20"/>
    </location>
</feature>
<dbReference type="GO" id="GO:0004766">
    <property type="term" value="F:spermidine synthase activity"/>
    <property type="evidence" value="ECO:0007669"/>
    <property type="project" value="TreeGrafter"/>
</dbReference>
<name>A0AA36M6I9_CYLNA</name>
<dbReference type="InterPro" id="IPR001045">
    <property type="entry name" value="Spermi_synthase"/>
</dbReference>
<feature type="chain" id="PRO_5041464986" description="Spermidine synthase" evidence="1">
    <location>
        <begin position="21"/>
        <end position="349"/>
    </location>
</feature>
<dbReference type="InterPro" id="IPR029063">
    <property type="entry name" value="SAM-dependent_MTases_sf"/>
</dbReference>
<keyword evidence="3" id="KW-1185">Reference proteome</keyword>
<dbReference type="EMBL" id="CATQJL010000223">
    <property type="protein sequence ID" value="CAJ0599808.1"/>
    <property type="molecule type" value="Genomic_DNA"/>
</dbReference>
<gene>
    <name evidence="2" type="ORF">CYNAS_LOCUS11791</name>
</gene>
<proteinExistence type="predicted"/>
<dbReference type="AlphaFoldDB" id="A0AA36M6I9"/>
<evidence type="ECO:0000256" key="1">
    <source>
        <dbReference type="SAM" id="SignalP"/>
    </source>
</evidence>
<keyword evidence="1" id="KW-0732">Signal</keyword>
<dbReference type="SUPFAM" id="SSF53335">
    <property type="entry name" value="S-adenosyl-L-methionine-dependent methyltransferases"/>
    <property type="match status" value="1"/>
</dbReference>
<dbReference type="PANTHER" id="PTHR11558:SF11">
    <property type="entry name" value="SPERMIDINE SYNTHASE"/>
    <property type="match status" value="1"/>
</dbReference>